<comment type="cofactor">
    <cofactor evidence="1">
        <name>pyridoxal 5'-phosphate</name>
        <dbReference type="ChEBI" id="CHEBI:597326"/>
    </cofactor>
</comment>
<proteinExistence type="inferred from homology"/>
<dbReference type="EMBL" id="CP071090">
    <property type="protein sequence ID" value="QSQ19974.1"/>
    <property type="molecule type" value="Genomic_DNA"/>
</dbReference>
<dbReference type="RefSeq" id="WP_206721555.1">
    <property type="nucleotide sequence ID" value="NZ_CP071090.1"/>
</dbReference>
<dbReference type="CDD" id="cd06454">
    <property type="entry name" value="KBL_like"/>
    <property type="match status" value="1"/>
</dbReference>
<dbReference type="SUPFAM" id="SSF53383">
    <property type="entry name" value="PLP-dependent transferases"/>
    <property type="match status" value="1"/>
</dbReference>
<sequence>MHAGAPGPVAVVGHAASVAASWARDDLAALSARGLRRHLEPLDSPQGPVVRVGGETLVNFSSNDYLGLASSPSVRAAAAAALERYGMGTGASRLVVGDTSAHHRLEARLAAFERAEAVLLFNSGYAANTGILPALVGPGDAVFSDALNHASLVDGCRLSRARVVVYPHADVEALSRALADTPARRKLVVTDTVFSMDGDVAPLREIVEACEAHGAALMVDEAHATGVLGARGAGLCEELGLESRVELRMGTLSKALGGMGAYVATSRVVADLLVSRARPFVFSTALPAALCAAAEAAVDAVEGDPALRERLWRNIRRFADGLRALGLKAEARSAVFPVILGEPERALDAARRLREAGVLVKAIRPPTVPEGTSRLRFCLSAAHTVGHVDLALDALRRVGVHHRGQP</sequence>
<dbReference type="InterPro" id="IPR004839">
    <property type="entry name" value="Aminotransferase_I/II_large"/>
</dbReference>
<keyword evidence="7" id="KW-0663">Pyridoxal phosphate</keyword>
<evidence type="ECO:0000256" key="7">
    <source>
        <dbReference type="ARBA" id="ARBA00022898"/>
    </source>
</evidence>
<dbReference type="NCBIfam" id="TIGR00858">
    <property type="entry name" value="bioF"/>
    <property type="match status" value="1"/>
</dbReference>
<feature type="domain" description="Aminotransferase class I/classII large" evidence="10">
    <location>
        <begin position="56"/>
        <end position="395"/>
    </location>
</feature>
<keyword evidence="11" id="KW-0012">Acyltransferase</keyword>
<evidence type="ECO:0000256" key="5">
    <source>
        <dbReference type="ARBA" id="ARBA00022679"/>
    </source>
</evidence>
<evidence type="ECO:0000313" key="11">
    <source>
        <dbReference type="EMBL" id="QSQ19974.1"/>
    </source>
</evidence>
<evidence type="ECO:0000256" key="4">
    <source>
        <dbReference type="ARBA" id="ARBA00013187"/>
    </source>
</evidence>
<comment type="catalytic activity">
    <reaction evidence="8">
        <text>6-carboxyhexanoyl-[ACP] + L-alanine + H(+) = (8S)-8-amino-7-oxononanoate + holo-[ACP] + CO2</text>
        <dbReference type="Rhea" id="RHEA:42288"/>
        <dbReference type="Rhea" id="RHEA-COMP:9685"/>
        <dbReference type="Rhea" id="RHEA-COMP:9955"/>
        <dbReference type="ChEBI" id="CHEBI:15378"/>
        <dbReference type="ChEBI" id="CHEBI:16526"/>
        <dbReference type="ChEBI" id="CHEBI:57972"/>
        <dbReference type="ChEBI" id="CHEBI:64479"/>
        <dbReference type="ChEBI" id="CHEBI:78846"/>
        <dbReference type="ChEBI" id="CHEBI:149468"/>
        <dbReference type="EC" id="2.3.1.47"/>
    </reaction>
</comment>
<dbReference type="PROSITE" id="PS00599">
    <property type="entry name" value="AA_TRANSFER_CLASS_2"/>
    <property type="match status" value="1"/>
</dbReference>
<dbReference type="InterPro" id="IPR001917">
    <property type="entry name" value="Aminotrans_II_pyridoxalP_BS"/>
</dbReference>
<dbReference type="EC" id="2.3.1.47" evidence="4 9"/>
<dbReference type="InterPro" id="IPR050087">
    <property type="entry name" value="AON_synthase_class-II"/>
</dbReference>
<evidence type="ECO:0000256" key="3">
    <source>
        <dbReference type="ARBA" id="ARBA00011738"/>
    </source>
</evidence>
<comment type="pathway">
    <text evidence="2">Cofactor biosynthesis; biotin biosynthesis.</text>
</comment>
<keyword evidence="12" id="KW-1185">Reference proteome</keyword>
<dbReference type="InterPro" id="IPR015422">
    <property type="entry name" value="PyrdxlP-dep_Trfase_small"/>
</dbReference>
<dbReference type="PANTHER" id="PTHR13693">
    <property type="entry name" value="CLASS II AMINOTRANSFERASE/8-AMINO-7-OXONONANOATE SYNTHASE"/>
    <property type="match status" value="1"/>
</dbReference>
<evidence type="ECO:0000256" key="9">
    <source>
        <dbReference type="NCBIfam" id="TIGR00858"/>
    </source>
</evidence>
<keyword evidence="5 11" id="KW-0808">Transferase</keyword>
<gene>
    <name evidence="11" type="primary">bioF</name>
    <name evidence="11" type="ORF">JY651_32455</name>
</gene>
<protein>
    <recommendedName>
        <fullName evidence="4 9">8-amino-7-oxononanoate synthase</fullName>
        <ecNumber evidence="4 9">2.3.1.47</ecNumber>
    </recommendedName>
</protein>
<dbReference type="InterPro" id="IPR015421">
    <property type="entry name" value="PyrdxlP-dep_Trfase_major"/>
</dbReference>
<evidence type="ECO:0000259" key="10">
    <source>
        <dbReference type="Pfam" id="PF00155"/>
    </source>
</evidence>
<evidence type="ECO:0000256" key="1">
    <source>
        <dbReference type="ARBA" id="ARBA00001933"/>
    </source>
</evidence>
<organism evidence="11 12">
    <name type="scientific">Pyxidicoccus parkwayensis</name>
    <dbReference type="NCBI Taxonomy" id="2813578"/>
    <lineage>
        <taxon>Bacteria</taxon>
        <taxon>Pseudomonadati</taxon>
        <taxon>Myxococcota</taxon>
        <taxon>Myxococcia</taxon>
        <taxon>Myxococcales</taxon>
        <taxon>Cystobacterineae</taxon>
        <taxon>Myxococcaceae</taxon>
        <taxon>Pyxidicoccus</taxon>
    </lineage>
</organism>
<dbReference type="Pfam" id="PF00155">
    <property type="entry name" value="Aminotran_1_2"/>
    <property type="match status" value="1"/>
</dbReference>
<dbReference type="InterPro" id="IPR022834">
    <property type="entry name" value="AONS_Proteobacteria"/>
</dbReference>
<accession>A0ABX7NNN2</accession>
<comment type="subunit">
    <text evidence="3">Homodimer.</text>
</comment>
<evidence type="ECO:0000256" key="2">
    <source>
        <dbReference type="ARBA" id="ARBA00004746"/>
    </source>
</evidence>
<dbReference type="HAMAP" id="MF_01693">
    <property type="entry name" value="BioF_aminotrans_2"/>
    <property type="match status" value="1"/>
</dbReference>
<evidence type="ECO:0000256" key="8">
    <source>
        <dbReference type="ARBA" id="ARBA00047715"/>
    </source>
</evidence>
<name>A0ABX7NNN2_9BACT</name>
<dbReference type="Gene3D" id="3.90.1150.10">
    <property type="entry name" value="Aspartate Aminotransferase, domain 1"/>
    <property type="match status" value="1"/>
</dbReference>
<keyword evidence="6" id="KW-0093">Biotin biosynthesis</keyword>
<reference evidence="11 12" key="1">
    <citation type="submission" date="2021-02" db="EMBL/GenBank/DDBJ databases">
        <title>De Novo genome assembly of isolated myxobacteria.</title>
        <authorList>
            <person name="Stevens D.C."/>
        </authorList>
    </citation>
    <scope>NUCLEOTIDE SEQUENCE [LARGE SCALE GENOMIC DNA]</scope>
    <source>
        <strain evidence="12">SCPEA02</strain>
    </source>
</reference>
<dbReference type="GO" id="GO:0008710">
    <property type="term" value="F:8-amino-7-oxononanoate synthase activity"/>
    <property type="evidence" value="ECO:0007669"/>
    <property type="project" value="UniProtKB-EC"/>
</dbReference>
<dbReference type="Proteomes" id="UP000662747">
    <property type="component" value="Chromosome"/>
</dbReference>
<evidence type="ECO:0000313" key="12">
    <source>
        <dbReference type="Proteomes" id="UP000662747"/>
    </source>
</evidence>
<dbReference type="Gene3D" id="3.40.640.10">
    <property type="entry name" value="Type I PLP-dependent aspartate aminotransferase-like (Major domain)"/>
    <property type="match status" value="1"/>
</dbReference>
<dbReference type="InterPro" id="IPR004723">
    <property type="entry name" value="AONS_Archaea/Proteobacteria"/>
</dbReference>
<evidence type="ECO:0000256" key="6">
    <source>
        <dbReference type="ARBA" id="ARBA00022756"/>
    </source>
</evidence>
<dbReference type="InterPro" id="IPR015424">
    <property type="entry name" value="PyrdxlP-dep_Trfase"/>
</dbReference>